<dbReference type="InterPro" id="IPR050173">
    <property type="entry name" value="ABC_transporter_C-like"/>
</dbReference>
<dbReference type="PROSITE" id="PS50929">
    <property type="entry name" value="ABC_TM1F"/>
    <property type="match status" value="1"/>
</dbReference>
<dbReference type="EMBL" id="KB008097">
    <property type="protein sequence ID" value="ELR13210.1"/>
    <property type="molecule type" value="Genomic_DNA"/>
</dbReference>
<evidence type="ECO:0000259" key="10">
    <source>
        <dbReference type="PROSITE" id="PS50929"/>
    </source>
</evidence>
<dbReference type="AlphaFoldDB" id="L8GJH4"/>
<dbReference type="VEuPathDB" id="AmoebaDB:ACA1_100470"/>
<feature type="transmembrane region" description="Helical" evidence="9">
    <location>
        <begin position="49"/>
        <end position="77"/>
    </location>
</feature>
<gene>
    <name evidence="11" type="ORF">ACA1_100470</name>
</gene>
<accession>L8GJH4</accession>
<name>L8GJH4_ACACF</name>
<keyword evidence="7 9" id="KW-1133">Transmembrane helix</keyword>
<dbReference type="GO" id="GO:0140359">
    <property type="term" value="F:ABC-type transporter activity"/>
    <property type="evidence" value="ECO:0007669"/>
    <property type="project" value="InterPro"/>
</dbReference>
<evidence type="ECO:0000256" key="5">
    <source>
        <dbReference type="ARBA" id="ARBA00022741"/>
    </source>
</evidence>
<feature type="domain" description="ABC transmembrane type-1" evidence="10">
    <location>
        <begin position="50"/>
        <end position="134"/>
    </location>
</feature>
<dbReference type="SUPFAM" id="SSF90123">
    <property type="entry name" value="ABC transporter transmembrane region"/>
    <property type="match status" value="1"/>
</dbReference>
<dbReference type="GeneID" id="14913749"/>
<keyword evidence="3 9" id="KW-0812">Transmembrane</keyword>
<keyword evidence="5" id="KW-0547">Nucleotide-binding</keyword>
<feature type="transmembrane region" description="Helical" evidence="9">
    <location>
        <begin position="89"/>
        <end position="112"/>
    </location>
</feature>
<evidence type="ECO:0000256" key="1">
    <source>
        <dbReference type="ARBA" id="ARBA00004127"/>
    </source>
</evidence>
<proteinExistence type="predicted"/>
<evidence type="ECO:0000256" key="4">
    <source>
        <dbReference type="ARBA" id="ARBA00022737"/>
    </source>
</evidence>
<sequence length="189" mass="21576">MADLFGVAPQDEPDIFVQRFKDEWPTRMQRHADWWALATALWAIAWKEWAMITLVSLVAVLTNLAIPVTFSWLILFIGDEKASWSEGLLYIGLIALTSIAHFLSTEFAYFLAQRAHIHIESMLALMVYRKSLRLQHVSKGNAANVMNVDPSRFLIFQYVWPTQSTSCGVTPLWLLNAASDPYLQSIQFL</sequence>
<dbReference type="GO" id="GO:0012505">
    <property type="term" value="C:endomembrane system"/>
    <property type="evidence" value="ECO:0007669"/>
    <property type="project" value="UniProtKB-SubCell"/>
</dbReference>
<dbReference type="Gene3D" id="1.20.1560.10">
    <property type="entry name" value="ABC transporter type 1, transmembrane domain"/>
    <property type="match status" value="1"/>
</dbReference>
<keyword evidence="4" id="KW-0677">Repeat</keyword>
<dbReference type="Proteomes" id="UP000011083">
    <property type="component" value="Unassembled WGS sequence"/>
</dbReference>
<comment type="subcellular location">
    <subcellularLocation>
        <location evidence="1">Endomembrane system</location>
        <topology evidence="1">Multi-pass membrane protein</topology>
    </subcellularLocation>
</comment>
<keyword evidence="2" id="KW-0813">Transport</keyword>
<evidence type="ECO:0000256" key="3">
    <source>
        <dbReference type="ARBA" id="ARBA00022692"/>
    </source>
</evidence>
<dbReference type="PANTHER" id="PTHR24223">
    <property type="entry name" value="ATP-BINDING CASSETTE SUB-FAMILY C"/>
    <property type="match status" value="1"/>
</dbReference>
<keyword evidence="8 9" id="KW-0472">Membrane</keyword>
<evidence type="ECO:0000256" key="6">
    <source>
        <dbReference type="ARBA" id="ARBA00022840"/>
    </source>
</evidence>
<dbReference type="STRING" id="1257118.L8GJH4"/>
<evidence type="ECO:0000256" key="8">
    <source>
        <dbReference type="ARBA" id="ARBA00023136"/>
    </source>
</evidence>
<evidence type="ECO:0000313" key="12">
    <source>
        <dbReference type="Proteomes" id="UP000011083"/>
    </source>
</evidence>
<organism evidence="11 12">
    <name type="scientific">Acanthamoeba castellanii (strain ATCC 30010 / Neff)</name>
    <dbReference type="NCBI Taxonomy" id="1257118"/>
    <lineage>
        <taxon>Eukaryota</taxon>
        <taxon>Amoebozoa</taxon>
        <taxon>Discosea</taxon>
        <taxon>Longamoebia</taxon>
        <taxon>Centramoebida</taxon>
        <taxon>Acanthamoebidae</taxon>
        <taxon>Acanthamoeba</taxon>
    </lineage>
</organism>
<keyword evidence="12" id="KW-1185">Reference proteome</keyword>
<dbReference type="GO" id="GO:0016020">
    <property type="term" value="C:membrane"/>
    <property type="evidence" value="ECO:0007669"/>
    <property type="project" value="InterPro"/>
</dbReference>
<dbReference type="GO" id="GO:0005524">
    <property type="term" value="F:ATP binding"/>
    <property type="evidence" value="ECO:0007669"/>
    <property type="project" value="UniProtKB-KW"/>
</dbReference>
<dbReference type="OrthoDB" id="6500128at2759"/>
<dbReference type="InterPro" id="IPR036640">
    <property type="entry name" value="ABC1_TM_sf"/>
</dbReference>
<evidence type="ECO:0000256" key="9">
    <source>
        <dbReference type="SAM" id="Phobius"/>
    </source>
</evidence>
<evidence type="ECO:0000256" key="2">
    <source>
        <dbReference type="ARBA" id="ARBA00022448"/>
    </source>
</evidence>
<dbReference type="PANTHER" id="PTHR24223:SF443">
    <property type="entry name" value="MULTIDRUG-RESISTANCE LIKE PROTEIN 1, ISOFORM I"/>
    <property type="match status" value="1"/>
</dbReference>
<dbReference type="InterPro" id="IPR011527">
    <property type="entry name" value="ABC1_TM_dom"/>
</dbReference>
<reference evidence="11 12" key="1">
    <citation type="journal article" date="2013" name="Genome Biol.">
        <title>Genome of Acanthamoeba castellanii highlights extensive lateral gene transfer and early evolution of tyrosine kinase signaling.</title>
        <authorList>
            <person name="Clarke M."/>
            <person name="Lohan A.J."/>
            <person name="Liu B."/>
            <person name="Lagkouvardos I."/>
            <person name="Roy S."/>
            <person name="Zafar N."/>
            <person name="Bertelli C."/>
            <person name="Schilde C."/>
            <person name="Kianianmomeni A."/>
            <person name="Burglin T.R."/>
            <person name="Frech C."/>
            <person name="Turcotte B."/>
            <person name="Kopec K.O."/>
            <person name="Synnott J.M."/>
            <person name="Choo C."/>
            <person name="Paponov I."/>
            <person name="Finkler A."/>
            <person name="Soon Heng Tan C."/>
            <person name="Hutchins A.P."/>
            <person name="Weinmeier T."/>
            <person name="Rattei T."/>
            <person name="Chu J.S."/>
            <person name="Gimenez G."/>
            <person name="Irimia M."/>
            <person name="Rigden D.J."/>
            <person name="Fitzpatrick D.A."/>
            <person name="Lorenzo-Morales J."/>
            <person name="Bateman A."/>
            <person name="Chiu C.H."/>
            <person name="Tang P."/>
            <person name="Hegemann P."/>
            <person name="Fromm H."/>
            <person name="Raoult D."/>
            <person name="Greub G."/>
            <person name="Miranda-Saavedra D."/>
            <person name="Chen N."/>
            <person name="Nash P."/>
            <person name="Ginger M.L."/>
            <person name="Horn M."/>
            <person name="Schaap P."/>
            <person name="Caler L."/>
            <person name="Loftus B."/>
        </authorList>
    </citation>
    <scope>NUCLEOTIDE SEQUENCE [LARGE SCALE GENOMIC DNA]</scope>
    <source>
        <strain evidence="11 12">Neff</strain>
    </source>
</reference>
<evidence type="ECO:0000313" key="11">
    <source>
        <dbReference type="EMBL" id="ELR13210.1"/>
    </source>
</evidence>
<dbReference type="KEGG" id="acan:ACA1_100470"/>
<dbReference type="RefSeq" id="XP_004335223.1">
    <property type="nucleotide sequence ID" value="XM_004335175.1"/>
</dbReference>
<evidence type="ECO:0000256" key="7">
    <source>
        <dbReference type="ARBA" id="ARBA00022989"/>
    </source>
</evidence>
<protein>
    <recommendedName>
        <fullName evidence="10">ABC transmembrane type-1 domain-containing protein</fullName>
    </recommendedName>
</protein>
<keyword evidence="6" id="KW-0067">ATP-binding</keyword>